<accession>A0A1Z1WPK6</accession>
<dbReference type="AlphaFoldDB" id="A0A1Z1WPK6"/>
<dbReference type="Pfam" id="PF08808">
    <property type="entry name" value="RES"/>
    <property type="match status" value="1"/>
</dbReference>
<evidence type="ECO:0000259" key="1">
    <source>
        <dbReference type="SMART" id="SM00953"/>
    </source>
</evidence>
<dbReference type="STRING" id="67267.GCA_000716675_01990"/>
<evidence type="ECO:0000313" key="2">
    <source>
        <dbReference type="EMBL" id="ARX88364.1"/>
    </source>
</evidence>
<gene>
    <name evidence="2" type="ORF">SMD44_07851</name>
</gene>
<reference evidence="2 3" key="1">
    <citation type="submission" date="2017-05" db="EMBL/GenBank/DDBJ databases">
        <title>Streptomyces alboflavus Genome sequencing and assembly.</title>
        <authorList>
            <person name="Wang Y."/>
            <person name="Du B."/>
            <person name="Ding Y."/>
            <person name="Liu H."/>
            <person name="Hou Q."/>
            <person name="Liu K."/>
            <person name="Wang C."/>
            <person name="Yao L."/>
        </authorList>
    </citation>
    <scope>NUCLEOTIDE SEQUENCE [LARGE SCALE GENOMIC DNA]</scope>
    <source>
        <strain evidence="2 3">MDJK44</strain>
    </source>
</reference>
<protein>
    <recommendedName>
        <fullName evidence="1">RES domain-containing protein</fullName>
    </recommendedName>
</protein>
<dbReference type="EMBL" id="CP021748">
    <property type="protein sequence ID" value="ARX88364.1"/>
    <property type="molecule type" value="Genomic_DNA"/>
</dbReference>
<dbReference type="RefSeq" id="WP_031192400.1">
    <property type="nucleotide sequence ID" value="NZ_CP021748.1"/>
</dbReference>
<dbReference type="OrthoDB" id="4258344at2"/>
<organism evidence="2 3">
    <name type="scientific">Streptomyces alboflavus</name>
    <dbReference type="NCBI Taxonomy" id="67267"/>
    <lineage>
        <taxon>Bacteria</taxon>
        <taxon>Bacillati</taxon>
        <taxon>Actinomycetota</taxon>
        <taxon>Actinomycetes</taxon>
        <taxon>Kitasatosporales</taxon>
        <taxon>Streptomycetaceae</taxon>
        <taxon>Streptomyces</taxon>
    </lineage>
</organism>
<keyword evidence="3" id="KW-1185">Reference proteome</keyword>
<dbReference type="eggNOG" id="ENOG502ZC2V">
    <property type="taxonomic scope" value="Bacteria"/>
</dbReference>
<sequence>MHDATTSPSAYRFQPHWEVLPAGSHLWRMHSSRFAAEQFKPFDARDRAPGRFHGTPEDPYPCLYAATDPETALAETLLRSIDFDKETSMRLVPWPWVRGKSLHVVRTRCELRLVSLRSGAALAAVCQDTFLLEREGPEHYARTRTWAREIRAQAPEAVGMIWESRRNPSQQALVLFGDRLADRADGALEALPFRGIPDLGSPDGIKEVNQLLEPLRSAVREPLRR</sequence>
<evidence type="ECO:0000313" key="3">
    <source>
        <dbReference type="Proteomes" id="UP000195880"/>
    </source>
</evidence>
<feature type="domain" description="RES" evidence="1">
    <location>
        <begin position="41"/>
        <end position="186"/>
    </location>
</feature>
<dbReference type="InterPro" id="IPR014914">
    <property type="entry name" value="RES_dom"/>
</dbReference>
<proteinExistence type="predicted"/>
<dbReference type="Proteomes" id="UP000195880">
    <property type="component" value="Chromosome"/>
</dbReference>
<dbReference type="SMART" id="SM00953">
    <property type="entry name" value="RES"/>
    <property type="match status" value="1"/>
</dbReference>
<dbReference type="KEGG" id="salf:SMD44_07851"/>
<name>A0A1Z1WPK6_9ACTN</name>